<name>A0A810PZC7_9FIRM</name>
<proteinExistence type="predicted"/>
<keyword evidence="2" id="KW-1185">Reference proteome</keyword>
<evidence type="ECO:0008006" key="3">
    <source>
        <dbReference type="Google" id="ProtNLM"/>
    </source>
</evidence>
<dbReference type="Pfam" id="PF04025">
    <property type="entry name" value="RemA-like"/>
    <property type="match status" value="1"/>
</dbReference>
<dbReference type="AlphaFoldDB" id="A0A810PZC7"/>
<evidence type="ECO:0000313" key="1">
    <source>
        <dbReference type="EMBL" id="BCK79545.1"/>
    </source>
</evidence>
<dbReference type="KEGG" id="vfa:MM35RIKEN_17370"/>
<organism evidence="1 2">
    <name type="scientific">Vescimonas fastidiosa</name>
    <dbReference type="NCBI Taxonomy" id="2714353"/>
    <lineage>
        <taxon>Bacteria</taxon>
        <taxon>Bacillati</taxon>
        <taxon>Bacillota</taxon>
        <taxon>Clostridia</taxon>
        <taxon>Eubacteriales</taxon>
        <taxon>Oscillospiraceae</taxon>
        <taxon>Vescimonas</taxon>
    </lineage>
</organism>
<gene>
    <name evidence="1" type="ORF">MM35RIKEN_17370</name>
</gene>
<accession>A0A810PZC7</accession>
<dbReference type="RefSeq" id="WP_212821210.1">
    <property type="nucleotide sequence ID" value="NZ_AP023416.1"/>
</dbReference>
<dbReference type="NCBIfam" id="NF046065">
    <property type="entry name" value="MtxRegRemB"/>
    <property type="match status" value="1"/>
</dbReference>
<reference evidence="1" key="1">
    <citation type="submission" date="2020-09" db="EMBL/GenBank/DDBJ databases">
        <title>New species isolated from human feces.</title>
        <authorList>
            <person name="Kitahara M."/>
            <person name="Shigeno Y."/>
            <person name="Shime M."/>
            <person name="Matsumoto Y."/>
            <person name="Nakamura S."/>
            <person name="Motooka D."/>
            <person name="Fukuoka S."/>
            <person name="Nishikawa H."/>
            <person name="Benno Y."/>
        </authorList>
    </citation>
    <scope>NUCLEOTIDE SEQUENCE</scope>
    <source>
        <strain evidence="1">MM35</strain>
        <plasmid evidence="1">pMM35_01</plasmid>
    </source>
</reference>
<dbReference type="Proteomes" id="UP000681343">
    <property type="component" value="Plasmid pMM35_01"/>
</dbReference>
<keyword evidence="1" id="KW-0614">Plasmid</keyword>
<sequence>MSYLHIGQNAMLPEKRIIGIFDLDITSQSKRTREFLEKAEQEGVVVPVTEDIPKSFLVCDHPYHRQIVYISQLNTQTLQKRSRGE</sequence>
<evidence type="ECO:0000313" key="2">
    <source>
        <dbReference type="Proteomes" id="UP000681343"/>
    </source>
</evidence>
<dbReference type="EMBL" id="AP023416">
    <property type="protein sequence ID" value="BCK79545.1"/>
    <property type="molecule type" value="Genomic_DNA"/>
</dbReference>
<dbReference type="InterPro" id="IPR007169">
    <property type="entry name" value="RemA-like"/>
</dbReference>
<protein>
    <recommendedName>
        <fullName evidence="3">DUF370 domain-containing protein</fullName>
    </recommendedName>
</protein>
<geneLocation type="plasmid" evidence="1 2">
    <name>pMM35_01</name>
</geneLocation>